<dbReference type="PANTHER" id="PTHR16112:SF16">
    <property type="entry name" value="SIX-BANDED, ISOFORM H"/>
    <property type="match status" value="1"/>
</dbReference>
<organism evidence="5 7">
    <name type="scientific">Rotaria sordida</name>
    <dbReference type="NCBI Taxonomy" id="392033"/>
    <lineage>
        <taxon>Eukaryota</taxon>
        <taxon>Metazoa</taxon>
        <taxon>Spiralia</taxon>
        <taxon>Gnathifera</taxon>
        <taxon>Rotifera</taxon>
        <taxon>Eurotatoria</taxon>
        <taxon>Bdelloidea</taxon>
        <taxon>Philodinida</taxon>
        <taxon>Philodinidae</taxon>
        <taxon>Rotaria</taxon>
    </lineage>
</organism>
<evidence type="ECO:0000313" key="5">
    <source>
        <dbReference type="EMBL" id="CAF3810505.1"/>
    </source>
</evidence>
<dbReference type="OrthoDB" id="641149at2759"/>
<feature type="region of interest" description="Disordered" evidence="1">
    <location>
        <begin position="236"/>
        <end position="256"/>
    </location>
</feature>
<dbReference type="EMBL" id="CAJNOO010001995">
    <property type="protein sequence ID" value="CAF1224308.1"/>
    <property type="molecule type" value="Genomic_DNA"/>
</dbReference>
<protein>
    <recommendedName>
        <fullName evidence="2">MBD domain-containing protein</fullName>
    </recommendedName>
</protein>
<reference evidence="5" key="1">
    <citation type="submission" date="2021-02" db="EMBL/GenBank/DDBJ databases">
        <authorList>
            <person name="Nowell W R."/>
        </authorList>
    </citation>
    <scope>NUCLEOTIDE SEQUENCE</scope>
</reference>
<dbReference type="Proteomes" id="UP000663882">
    <property type="component" value="Unassembled WGS sequence"/>
</dbReference>
<accession>A0A819C1W7</accession>
<dbReference type="EMBL" id="CAJOBE010004467">
    <property type="protein sequence ID" value="CAF3932981.1"/>
    <property type="molecule type" value="Genomic_DNA"/>
</dbReference>
<dbReference type="InterPro" id="IPR001739">
    <property type="entry name" value="Methyl_CpG_DNA-bd"/>
</dbReference>
<feature type="region of interest" description="Disordered" evidence="1">
    <location>
        <begin position="462"/>
        <end position="488"/>
    </location>
</feature>
<dbReference type="GO" id="GO:0005634">
    <property type="term" value="C:nucleus"/>
    <property type="evidence" value="ECO:0007669"/>
    <property type="project" value="TreeGrafter"/>
</dbReference>
<feature type="compositionally biased region" description="Polar residues" evidence="1">
    <location>
        <begin position="462"/>
        <end position="474"/>
    </location>
</feature>
<dbReference type="Proteomes" id="UP000663874">
    <property type="component" value="Unassembled WGS sequence"/>
</dbReference>
<comment type="caution">
    <text evidence="5">The sequence shown here is derived from an EMBL/GenBank/DDBJ whole genome shotgun (WGS) entry which is preliminary data.</text>
</comment>
<evidence type="ECO:0000313" key="6">
    <source>
        <dbReference type="EMBL" id="CAF3932981.1"/>
    </source>
</evidence>
<dbReference type="GO" id="GO:0010369">
    <property type="term" value="C:chromocenter"/>
    <property type="evidence" value="ECO:0007669"/>
    <property type="project" value="TreeGrafter"/>
</dbReference>
<feature type="compositionally biased region" description="Low complexity" evidence="1">
    <location>
        <begin position="970"/>
        <end position="986"/>
    </location>
</feature>
<dbReference type="AlphaFoldDB" id="A0A819C1W7"/>
<dbReference type="EMBL" id="CAJOAX010002653">
    <property type="protein sequence ID" value="CAF3810505.1"/>
    <property type="molecule type" value="Genomic_DNA"/>
</dbReference>
<gene>
    <name evidence="6" type="ORF">FNK824_LOCUS22244</name>
    <name evidence="5" type="ORF">OTI717_LOCUS18799</name>
    <name evidence="3" type="ORF">RFH988_LOCUS25817</name>
    <name evidence="4" type="ORF">SEV965_LOCUS31096</name>
</gene>
<evidence type="ECO:0000313" key="3">
    <source>
        <dbReference type="EMBL" id="CAF1224308.1"/>
    </source>
</evidence>
<feature type="region of interest" description="Disordered" evidence="1">
    <location>
        <begin position="966"/>
        <end position="986"/>
    </location>
</feature>
<feature type="domain" description="MBD" evidence="2">
    <location>
        <begin position="304"/>
        <end position="375"/>
    </location>
</feature>
<dbReference type="GO" id="GO:0003677">
    <property type="term" value="F:DNA binding"/>
    <property type="evidence" value="ECO:0007669"/>
    <property type="project" value="InterPro"/>
</dbReference>
<name>A0A819C1W7_9BILA</name>
<sequence>MTTTTESYHTTYTNSLIDNSNSTIKDEDPSLIVANVTIDELVESCCNEVVLPSSSSSQLNSSSSVSPTHLVRFVHSQSSLVSQIDETNNNNIQQNPSNIIISSHDIPSIKQTPFINVVTRLPSPFSTIKPKTIIESTNSMYNTTNLTNITANNISVNNYNVNIHTTNVQQQQQQQTILNNNNNNNNNDHKIKKCNSLDEKQTTEIVTQILKNIKEVDNNNEQTTNYNIHIDSFNFSSTNEQQQQQQQQQSIINKKSRIKKEAKALTRIIVKDDTTQQQQQQPMSPNFLRNKKSLKNSSNHQFDNTQTLFDSIPVPYGWQRRILATDIVVYLSPTNIILDSLDAVRHYIESPTSCKCGLQCPLIIDKVFNFDPTKKSKSWEVIQVLEGTHCRQKSNILEMATLTNCIDSFCETEQKPVKRRKRIHNESTNGNVFVCSSNLIGNSNNESVVFVNNTDQISEDGQSMTWTSVQQQPNVTPPSKRPRGRPRKTTITSPIITQLAAKPSNDIYQTQPVPSSILSPPASVSSISQTNFVHRNSTSPSTYHQTNNLRHINDNILTPPILSTTTTDTNVIARVPTLFDQVKTTTNESTFAVLSGVQNVLLSPNRDSNNNDKRSHIESNSTGKQVTLNVNALKPDFVRSTSTTTTTTHKSCLSSNQIDVISLMGTTNQNQLTLPKTSTVVTVPSTTHDEYLSIKSNNEQINELSSSSSSSQPLMIDFNDPSTTNFLLSALASGASSDSNAIVNHLFQKAQTQQQQQSTISIKKNLPIISSGLKNCTETTNLLPSMRQSVVLHVPSTNDYNQQTQSQQIIFNNNNNNNNNDDKKQHQQIFFINNKPYIIQQKITHEQSAQQRLILTPSISQSNETSHSNRNIVTNNNSNTCIQSTLDDGGNCLLLNGPVEPKTLRTLLKGLNSSSFSGVDNLIDTINRFEHTTPSIVEQNDNLLIKSIRTTTKKPSTRRRTVKKLKQDEIQQQQQQQQPQHHQQQIQISMPQPIIVEQPHQWQTDFNTFDFSTSWGSDTNLNSLLLNDDFDTAASFDDVNFGDFEPYMNNNNNNNNDITLPSLFVKPLPPDSLPNVDHLLP</sequence>
<dbReference type="PROSITE" id="PS50982">
    <property type="entry name" value="MBD"/>
    <property type="match status" value="1"/>
</dbReference>
<evidence type="ECO:0000259" key="2">
    <source>
        <dbReference type="PROSITE" id="PS50982"/>
    </source>
</evidence>
<dbReference type="PANTHER" id="PTHR16112">
    <property type="entry name" value="METHYL-CPG BINDING PROTEIN, DROSOPHILA"/>
    <property type="match status" value="1"/>
</dbReference>
<dbReference type="Proteomes" id="UP000663889">
    <property type="component" value="Unassembled WGS sequence"/>
</dbReference>
<evidence type="ECO:0000313" key="7">
    <source>
        <dbReference type="Proteomes" id="UP000663823"/>
    </source>
</evidence>
<evidence type="ECO:0000256" key="1">
    <source>
        <dbReference type="SAM" id="MobiDB-lite"/>
    </source>
</evidence>
<feature type="region of interest" description="Disordered" evidence="1">
    <location>
        <begin position="272"/>
        <end position="301"/>
    </location>
</feature>
<dbReference type="EMBL" id="CAJNOU010003503">
    <property type="protein sequence ID" value="CAF1394196.1"/>
    <property type="molecule type" value="Genomic_DNA"/>
</dbReference>
<dbReference type="GO" id="GO:0003682">
    <property type="term" value="F:chromatin binding"/>
    <property type="evidence" value="ECO:0007669"/>
    <property type="project" value="TreeGrafter"/>
</dbReference>
<proteinExistence type="predicted"/>
<dbReference type="Proteomes" id="UP000663823">
    <property type="component" value="Unassembled WGS sequence"/>
</dbReference>
<feature type="region of interest" description="Disordered" evidence="1">
    <location>
        <begin position="604"/>
        <end position="624"/>
    </location>
</feature>
<evidence type="ECO:0000313" key="4">
    <source>
        <dbReference type="EMBL" id="CAF1394196.1"/>
    </source>
</evidence>